<dbReference type="OrthoDB" id="2194293at2759"/>
<keyword evidence="2" id="KW-1185">Reference proteome</keyword>
<evidence type="ECO:0000313" key="1">
    <source>
        <dbReference type="EMBL" id="RVD92337.1"/>
    </source>
</evidence>
<gene>
    <name evidence="1" type="ORF">TUBRATIS_11630</name>
</gene>
<dbReference type="AlphaFoldDB" id="A0A437AMT6"/>
<proteinExistence type="predicted"/>
<protein>
    <submittedName>
        <fullName evidence="1">Uncharacterized protein</fullName>
    </submittedName>
</protein>
<dbReference type="VEuPathDB" id="MicrosporidiaDB:TUBRATIS_11630"/>
<name>A0A437AMT6_9MICR</name>
<accession>A0A437AMT6</accession>
<comment type="caution">
    <text evidence="1">The sequence shown here is derived from an EMBL/GenBank/DDBJ whole genome shotgun (WGS) entry which is preliminary data.</text>
</comment>
<sequence>MSTETKRRKTENNGKINQLVKTAIESEDPSILPQEFTGIKTEYIEPLIKVLAKNIKCVNITEKIKYIKIIKSLLSKAKNIKNAECITLPLSENVIDHKMLYFLKGKMLFIKSCLIKNEEKPENYQEIE</sequence>
<evidence type="ECO:0000313" key="2">
    <source>
        <dbReference type="Proteomes" id="UP000282876"/>
    </source>
</evidence>
<dbReference type="EMBL" id="RCSS01000245">
    <property type="protein sequence ID" value="RVD92337.1"/>
    <property type="molecule type" value="Genomic_DNA"/>
</dbReference>
<reference evidence="1 2" key="1">
    <citation type="submission" date="2018-10" db="EMBL/GenBank/DDBJ databases">
        <title>Draft genome sequence of the microsporidian Tubulinosema ratisbonensis.</title>
        <authorList>
            <person name="Polonais V."/>
            <person name="Peyretaillade E."/>
            <person name="Niehus S."/>
            <person name="Wawrzyniak I."/>
            <person name="Franchet A."/>
            <person name="Gaspin C."/>
            <person name="Reichstadt M."/>
            <person name="Belser C."/>
            <person name="Labadie K."/>
            <person name="Delbac F."/>
            <person name="Ferrandon D."/>
        </authorList>
    </citation>
    <scope>NUCLEOTIDE SEQUENCE [LARGE SCALE GENOMIC DNA]</scope>
    <source>
        <strain evidence="1 2">Franzen</strain>
    </source>
</reference>
<organism evidence="1 2">
    <name type="scientific">Tubulinosema ratisbonensis</name>
    <dbReference type="NCBI Taxonomy" id="291195"/>
    <lineage>
        <taxon>Eukaryota</taxon>
        <taxon>Fungi</taxon>
        <taxon>Fungi incertae sedis</taxon>
        <taxon>Microsporidia</taxon>
        <taxon>Tubulinosematoidea</taxon>
        <taxon>Tubulinosematidae</taxon>
        <taxon>Tubulinosema</taxon>
    </lineage>
</organism>
<dbReference type="Proteomes" id="UP000282876">
    <property type="component" value="Unassembled WGS sequence"/>
</dbReference>